<evidence type="ECO:0000256" key="1">
    <source>
        <dbReference type="ARBA" id="ARBA00022448"/>
    </source>
</evidence>
<evidence type="ECO:0000313" key="9">
    <source>
        <dbReference type="Proteomes" id="UP000199580"/>
    </source>
</evidence>
<sequence>MYKKLLFLIAIGLFFSCKSEEKKENLYPEAQTEKQTPEQLGQELFEGKGNCIACHQPDQKIIGPSLQEIAKTYKDKNASIVNFLKGNEEPIVDPSQFEVMKTNFTITKQMSEVELKALESYILSHLK</sequence>
<accession>A0A1G8T5V0</accession>
<evidence type="ECO:0000313" key="8">
    <source>
        <dbReference type="EMBL" id="SDJ36787.1"/>
    </source>
</evidence>
<feature type="domain" description="Cytochrome c" evidence="7">
    <location>
        <begin position="36"/>
        <end position="126"/>
    </location>
</feature>
<dbReference type="InterPro" id="IPR002324">
    <property type="entry name" value="Cyt_c_ID"/>
</dbReference>
<dbReference type="InterPro" id="IPR009056">
    <property type="entry name" value="Cyt_c-like_dom"/>
</dbReference>
<keyword evidence="5 6" id="KW-0408">Iron</keyword>
<keyword evidence="3 6" id="KW-0479">Metal-binding</keyword>
<protein>
    <submittedName>
        <fullName evidence="8">Cytochrome c</fullName>
    </submittedName>
</protein>
<dbReference type="GO" id="GO:0020037">
    <property type="term" value="F:heme binding"/>
    <property type="evidence" value="ECO:0007669"/>
    <property type="project" value="InterPro"/>
</dbReference>
<dbReference type="PRINTS" id="PR00606">
    <property type="entry name" value="CYTCHROMECID"/>
</dbReference>
<keyword evidence="9" id="KW-1185">Reference proteome</keyword>
<dbReference type="Proteomes" id="UP000199580">
    <property type="component" value="Unassembled WGS sequence"/>
</dbReference>
<dbReference type="GO" id="GO:0005506">
    <property type="term" value="F:iron ion binding"/>
    <property type="evidence" value="ECO:0007669"/>
    <property type="project" value="InterPro"/>
</dbReference>
<evidence type="ECO:0000256" key="4">
    <source>
        <dbReference type="ARBA" id="ARBA00022982"/>
    </source>
</evidence>
<proteinExistence type="predicted"/>
<feature type="binding site" description="covalent" evidence="6">
    <location>
        <position position="55"/>
    </location>
    <ligand>
        <name>heme c</name>
        <dbReference type="ChEBI" id="CHEBI:61717"/>
    </ligand>
</feature>
<dbReference type="InterPro" id="IPR036909">
    <property type="entry name" value="Cyt_c-like_dom_sf"/>
</dbReference>
<reference evidence="8 9" key="1">
    <citation type="submission" date="2016-10" db="EMBL/GenBank/DDBJ databases">
        <authorList>
            <person name="de Groot N.N."/>
        </authorList>
    </citation>
    <scope>NUCLEOTIDE SEQUENCE [LARGE SCALE GENOMIC DNA]</scope>
    <source>
        <strain evidence="8 9">CGMCC 1.10076</strain>
    </source>
</reference>
<keyword evidence="1" id="KW-0813">Transport</keyword>
<dbReference type="SUPFAM" id="SSF46626">
    <property type="entry name" value="Cytochrome c"/>
    <property type="match status" value="1"/>
</dbReference>
<evidence type="ECO:0000259" key="7">
    <source>
        <dbReference type="PROSITE" id="PS51007"/>
    </source>
</evidence>
<evidence type="ECO:0000256" key="3">
    <source>
        <dbReference type="ARBA" id="ARBA00022723"/>
    </source>
</evidence>
<dbReference type="GO" id="GO:0009055">
    <property type="term" value="F:electron transfer activity"/>
    <property type="evidence" value="ECO:0007669"/>
    <property type="project" value="InterPro"/>
</dbReference>
<evidence type="ECO:0000256" key="2">
    <source>
        <dbReference type="ARBA" id="ARBA00022617"/>
    </source>
</evidence>
<dbReference type="PROSITE" id="PS51257">
    <property type="entry name" value="PROKAR_LIPOPROTEIN"/>
    <property type="match status" value="1"/>
</dbReference>
<dbReference type="Gene3D" id="1.10.760.10">
    <property type="entry name" value="Cytochrome c-like domain"/>
    <property type="match status" value="1"/>
</dbReference>
<dbReference type="RefSeq" id="WP_091392060.1">
    <property type="nucleotide sequence ID" value="NZ_BKAI01000002.1"/>
</dbReference>
<comment type="PTM">
    <text evidence="6">Binds 1 heme c group covalently per subunit.</text>
</comment>
<gene>
    <name evidence="8" type="ORF">SAMN04487935_0835</name>
</gene>
<dbReference type="STRING" id="1128970.SAMN04487935_0835"/>
<evidence type="ECO:0000256" key="5">
    <source>
        <dbReference type="ARBA" id="ARBA00023004"/>
    </source>
</evidence>
<organism evidence="8 9">
    <name type="scientific">Flavobacterium noncentrifugens</name>
    <dbReference type="NCBI Taxonomy" id="1128970"/>
    <lineage>
        <taxon>Bacteria</taxon>
        <taxon>Pseudomonadati</taxon>
        <taxon>Bacteroidota</taxon>
        <taxon>Flavobacteriia</taxon>
        <taxon>Flavobacteriales</taxon>
        <taxon>Flavobacteriaceae</taxon>
        <taxon>Flavobacterium</taxon>
    </lineage>
</organism>
<dbReference type="PROSITE" id="PS51007">
    <property type="entry name" value="CYTC"/>
    <property type="match status" value="1"/>
</dbReference>
<dbReference type="AlphaFoldDB" id="A0A1G8T5V0"/>
<name>A0A1G8T5V0_9FLAO</name>
<dbReference type="OrthoDB" id="9814063at2"/>
<feature type="binding site" description="covalent" evidence="6">
    <location>
        <position position="51"/>
    </location>
    <ligand>
        <name>heme c</name>
        <dbReference type="ChEBI" id="CHEBI:61717"/>
    </ligand>
</feature>
<dbReference type="EMBL" id="FNEZ01000001">
    <property type="protein sequence ID" value="SDJ36787.1"/>
    <property type="molecule type" value="Genomic_DNA"/>
</dbReference>
<dbReference type="Pfam" id="PF00034">
    <property type="entry name" value="Cytochrom_C"/>
    <property type="match status" value="1"/>
</dbReference>
<evidence type="ECO:0000256" key="6">
    <source>
        <dbReference type="PIRSR" id="PIRSR602324-1"/>
    </source>
</evidence>
<keyword evidence="4" id="KW-0249">Electron transport</keyword>
<keyword evidence="2 6" id="KW-0349">Heme</keyword>